<evidence type="ECO:0000256" key="2">
    <source>
        <dbReference type="ARBA" id="ARBA00022475"/>
    </source>
</evidence>
<dbReference type="GO" id="GO:0005886">
    <property type="term" value="C:plasma membrane"/>
    <property type="evidence" value="ECO:0007669"/>
    <property type="project" value="UniProtKB-SubCell"/>
</dbReference>
<evidence type="ECO:0000313" key="9">
    <source>
        <dbReference type="Proteomes" id="UP000077552"/>
    </source>
</evidence>
<evidence type="ECO:0000256" key="6">
    <source>
        <dbReference type="SAM" id="MobiDB-lite"/>
    </source>
</evidence>
<dbReference type="STRING" id="1385699.A7A78_04025"/>
<comment type="subcellular location">
    <subcellularLocation>
        <location evidence="1">Cell membrane</location>
        <topology evidence="1">Multi-pass membrane protein</topology>
    </subcellularLocation>
</comment>
<keyword evidence="9" id="KW-1185">Reference proteome</keyword>
<proteinExistence type="predicted"/>
<evidence type="ECO:0000256" key="5">
    <source>
        <dbReference type="ARBA" id="ARBA00023136"/>
    </source>
</evidence>
<evidence type="ECO:0000256" key="1">
    <source>
        <dbReference type="ARBA" id="ARBA00004651"/>
    </source>
</evidence>
<feature type="compositionally biased region" description="Basic and acidic residues" evidence="6">
    <location>
        <begin position="240"/>
        <end position="255"/>
    </location>
</feature>
<organism evidence="8 9">
    <name type="scientific">Aequorivita soesokkakensis</name>
    <dbReference type="NCBI Taxonomy" id="1385699"/>
    <lineage>
        <taxon>Bacteria</taxon>
        <taxon>Pseudomonadati</taxon>
        <taxon>Bacteroidota</taxon>
        <taxon>Flavobacteriia</taxon>
        <taxon>Flavobacteriales</taxon>
        <taxon>Flavobacteriaceae</taxon>
        <taxon>Aequorivita</taxon>
    </lineage>
</organism>
<evidence type="ECO:0000313" key="8">
    <source>
        <dbReference type="EMBL" id="OAD90992.1"/>
    </source>
</evidence>
<evidence type="ECO:0000256" key="4">
    <source>
        <dbReference type="ARBA" id="ARBA00022989"/>
    </source>
</evidence>
<keyword evidence="2" id="KW-1003">Cell membrane</keyword>
<protein>
    <submittedName>
        <fullName evidence="8">Lysine transporter LysE</fullName>
    </submittedName>
</protein>
<feature type="transmembrane region" description="Helical" evidence="7">
    <location>
        <begin position="190"/>
        <end position="208"/>
    </location>
</feature>
<dbReference type="OrthoDB" id="679767at2"/>
<feature type="transmembrane region" description="Helical" evidence="7">
    <location>
        <begin position="72"/>
        <end position="91"/>
    </location>
</feature>
<evidence type="ECO:0000256" key="7">
    <source>
        <dbReference type="SAM" id="Phobius"/>
    </source>
</evidence>
<evidence type="ECO:0000256" key="3">
    <source>
        <dbReference type="ARBA" id="ARBA00022692"/>
    </source>
</evidence>
<feature type="transmembrane region" description="Helical" evidence="7">
    <location>
        <begin position="150"/>
        <end position="170"/>
    </location>
</feature>
<keyword evidence="5 7" id="KW-0472">Membrane</keyword>
<keyword evidence="3 7" id="KW-0812">Transmembrane</keyword>
<feature type="transmembrane region" description="Helical" evidence="7">
    <location>
        <begin position="6"/>
        <end position="27"/>
    </location>
</feature>
<dbReference type="Pfam" id="PF01810">
    <property type="entry name" value="LysE"/>
    <property type="match status" value="1"/>
</dbReference>
<feature type="transmembrane region" description="Helical" evidence="7">
    <location>
        <begin position="39"/>
        <end position="60"/>
    </location>
</feature>
<dbReference type="RefSeq" id="WP_068762081.1">
    <property type="nucleotide sequence ID" value="NZ_LXIE01000023.1"/>
</dbReference>
<dbReference type="Proteomes" id="UP000077552">
    <property type="component" value="Unassembled WGS sequence"/>
</dbReference>
<comment type="caution">
    <text evidence="8">The sequence shown here is derived from an EMBL/GenBank/DDBJ whole genome shotgun (WGS) entry which is preliminary data.</text>
</comment>
<accession>A0A1A9LE82</accession>
<feature type="transmembrane region" description="Helical" evidence="7">
    <location>
        <begin position="112"/>
        <end position="138"/>
    </location>
</feature>
<gene>
    <name evidence="8" type="ORF">A7A78_04025</name>
</gene>
<feature type="region of interest" description="Disordered" evidence="6">
    <location>
        <begin position="224"/>
        <end position="255"/>
    </location>
</feature>
<keyword evidence="4 7" id="KW-1133">Transmembrane helix</keyword>
<name>A0A1A9LE82_9FLAO</name>
<reference evidence="8 9" key="1">
    <citation type="submission" date="2016-05" db="EMBL/GenBank/DDBJ databases">
        <title>Genome sequencing of Vitellibacter soesokkakensis RSSK-12.</title>
        <authorList>
            <person name="Thevarajoo S."/>
            <person name="Selvaratnam C."/>
            <person name="Goh K.M."/>
            <person name="Chan K.-G."/>
            <person name="Chong C.S."/>
        </authorList>
    </citation>
    <scope>NUCLEOTIDE SEQUENCE [LARGE SCALE GENOMIC DNA]</scope>
    <source>
        <strain evidence="8 9">RSSK-12</strain>
    </source>
</reference>
<dbReference type="InterPro" id="IPR001123">
    <property type="entry name" value="LeuE-type"/>
</dbReference>
<dbReference type="GO" id="GO:0006865">
    <property type="term" value="P:amino acid transport"/>
    <property type="evidence" value="ECO:0007669"/>
    <property type="project" value="InterPro"/>
</dbReference>
<sequence>MFDGLLYAAFYGFLLAFAVGPVFFTLIETAITKGIKAAIFFDLGALFADVIFILIAFFSTNRILEKVKHDPGLLIFGGAILIAYGIISYIRTNKSIFKIVREHYAVKVKKNLGGLFLKGFLLNFVNFGVLAGWIGTLIMANALTTSDNGVLLFIATVLATFFLTDLLKMLLAKRLKNKMTPRFIFKTKKWVSILILGFGVLLLIQGIFPKGVEAQLDRIPGQQHLEESPIPPVDGSLKTPPKENENVPKIMPVEK</sequence>
<dbReference type="AlphaFoldDB" id="A0A1A9LE82"/>
<dbReference type="EMBL" id="LXIE01000023">
    <property type="protein sequence ID" value="OAD90992.1"/>
    <property type="molecule type" value="Genomic_DNA"/>
</dbReference>